<dbReference type="Pfam" id="PF04324">
    <property type="entry name" value="Fer2_BFD"/>
    <property type="match status" value="1"/>
</dbReference>
<organism evidence="2 3">
    <name type="scientific">Alteraurantiacibacter aquimixticola</name>
    <dbReference type="NCBI Taxonomy" id="2489173"/>
    <lineage>
        <taxon>Bacteria</taxon>
        <taxon>Pseudomonadati</taxon>
        <taxon>Pseudomonadota</taxon>
        <taxon>Alphaproteobacteria</taxon>
        <taxon>Sphingomonadales</taxon>
        <taxon>Erythrobacteraceae</taxon>
        <taxon>Alteraurantiacibacter</taxon>
    </lineage>
</organism>
<dbReference type="AlphaFoldDB" id="A0A4T3F4J4"/>
<name>A0A4T3F4J4_9SPHN</name>
<evidence type="ECO:0000313" key="3">
    <source>
        <dbReference type="Proteomes" id="UP000309389"/>
    </source>
</evidence>
<reference evidence="2 3" key="1">
    <citation type="submission" date="2019-04" db="EMBL/GenBank/DDBJ databases">
        <title>Altererythrobacter aquimixticola sp. nov., isolated from sediment of junction between the ocean and a freshwater spring.</title>
        <authorList>
            <person name="Yoon J.-H."/>
        </authorList>
    </citation>
    <scope>NUCLEOTIDE SEQUENCE [LARGE SCALE GENOMIC DNA]</scope>
    <source>
        <strain evidence="2 3">SSKS-13</strain>
    </source>
</reference>
<evidence type="ECO:0000313" key="2">
    <source>
        <dbReference type="EMBL" id="TIX51264.1"/>
    </source>
</evidence>
<sequence length="63" mass="6744">MYICVCNAIRECELRNAARRTGGDAESVYAALGKRPNCGHCLDDADDVIVEERNCAAPATVTA</sequence>
<accession>A0A4T3F4J4</accession>
<comment type="caution">
    <text evidence="2">The sequence shown here is derived from an EMBL/GenBank/DDBJ whole genome shotgun (WGS) entry which is preliminary data.</text>
</comment>
<evidence type="ECO:0000259" key="1">
    <source>
        <dbReference type="Pfam" id="PF04324"/>
    </source>
</evidence>
<proteinExistence type="predicted"/>
<dbReference type="InterPro" id="IPR007419">
    <property type="entry name" value="BFD-like_2Fe2S-bd_dom"/>
</dbReference>
<dbReference type="InterPro" id="IPR041854">
    <property type="entry name" value="BFD-like_2Fe2S-bd_dom_sf"/>
</dbReference>
<protein>
    <submittedName>
        <fullName evidence="2">Ferredoxin</fullName>
    </submittedName>
</protein>
<gene>
    <name evidence="2" type="ORF">E5222_02010</name>
</gene>
<dbReference type="EMBL" id="SSHH01000001">
    <property type="protein sequence ID" value="TIX51264.1"/>
    <property type="molecule type" value="Genomic_DNA"/>
</dbReference>
<dbReference type="OrthoDB" id="7428628at2"/>
<dbReference type="Proteomes" id="UP000309389">
    <property type="component" value="Unassembled WGS sequence"/>
</dbReference>
<feature type="domain" description="BFD-like [2Fe-2S]-binding" evidence="1">
    <location>
        <begin position="2"/>
        <end position="49"/>
    </location>
</feature>
<keyword evidence="3" id="KW-1185">Reference proteome</keyword>
<dbReference type="Gene3D" id="1.10.10.1100">
    <property type="entry name" value="BFD-like [2Fe-2S]-binding domain"/>
    <property type="match status" value="1"/>
</dbReference>
<dbReference type="RefSeq" id="WP_136692006.1">
    <property type="nucleotide sequence ID" value="NZ_SSHH01000001.1"/>
</dbReference>